<dbReference type="AlphaFoldDB" id="A0AAV0G5H9"/>
<evidence type="ECO:0000313" key="3">
    <source>
        <dbReference type="Proteomes" id="UP001152523"/>
    </source>
</evidence>
<feature type="compositionally biased region" description="Basic and acidic residues" evidence="1">
    <location>
        <begin position="130"/>
        <end position="143"/>
    </location>
</feature>
<gene>
    <name evidence="2" type="ORF">CEPIT_LOCUS40222</name>
</gene>
<feature type="compositionally biased region" description="Polar residues" evidence="1">
    <location>
        <begin position="91"/>
        <end position="105"/>
    </location>
</feature>
<keyword evidence="3" id="KW-1185">Reference proteome</keyword>
<organism evidence="2 3">
    <name type="scientific">Cuscuta epithymum</name>
    <dbReference type="NCBI Taxonomy" id="186058"/>
    <lineage>
        <taxon>Eukaryota</taxon>
        <taxon>Viridiplantae</taxon>
        <taxon>Streptophyta</taxon>
        <taxon>Embryophyta</taxon>
        <taxon>Tracheophyta</taxon>
        <taxon>Spermatophyta</taxon>
        <taxon>Magnoliopsida</taxon>
        <taxon>eudicotyledons</taxon>
        <taxon>Gunneridae</taxon>
        <taxon>Pentapetalae</taxon>
        <taxon>asterids</taxon>
        <taxon>lamiids</taxon>
        <taxon>Solanales</taxon>
        <taxon>Convolvulaceae</taxon>
        <taxon>Cuscuteae</taxon>
        <taxon>Cuscuta</taxon>
        <taxon>Cuscuta subgen. Cuscuta</taxon>
    </lineage>
</organism>
<feature type="compositionally biased region" description="Basic and acidic residues" evidence="1">
    <location>
        <begin position="261"/>
        <end position="278"/>
    </location>
</feature>
<feature type="compositionally biased region" description="Basic and acidic residues" evidence="1">
    <location>
        <begin position="207"/>
        <end position="216"/>
    </location>
</feature>
<accession>A0AAV0G5H9</accession>
<sequence length="421" mass="47178">MGGCASKPRVLKDDDVSAMSPEPQNKEVFAATDSTVVAEKKLPTDADSATKRRYPSTVLTELSKPYRAPIYLTAQNRKSSELVKEKACEPSTRNTPEVQEPQQPNFKEDQTQHSVLMDPSGKQSQQVSPKTEKFPSEEFKTAMDDENVAQNTLLPNETISGRKLEENDAEMITLMKPDSITEQKNSEEEKPNEENHLVNIPKPETPSQKEKDEKSAEITSEPEVLSGVSEKTEQKSIVNNSANLETPQQKTEEEQPSEEPANDHNKSIMEKEIEEKQVKHPLMSEAPSDQKTEHISTEQNTPNPDIPQHDKTEQKPVEENNSGKPEKGIKENVPEGYNEKIRDDTEEEDTEIIGSLDVNKAKGGEKEEEEPAKPLENREAADGKPNAQQQQPETITGEKENTAMLLDQLLMKEMEEKWIGG</sequence>
<feature type="compositionally biased region" description="Polar residues" evidence="1">
    <location>
        <begin position="235"/>
        <end position="244"/>
    </location>
</feature>
<proteinExistence type="predicted"/>
<feature type="region of interest" description="Disordered" evidence="1">
    <location>
        <begin position="1"/>
        <end position="32"/>
    </location>
</feature>
<feature type="compositionally biased region" description="Basic and acidic residues" evidence="1">
    <location>
        <begin position="179"/>
        <end position="196"/>
    </location>
</feature>
<feature type="compositionally biased region" description="Basic and acidic residues" evidence="1">
    <location>
        <begin position="307"/>
        <end position="318"/>
    </location>
</feature>
<feature type="region of interest" description="Disordered" evidence="1">
    <location>
        <begin position="76"/>
        <end position="402"/>
    </location>
</feature>
<evidence type="ECO:0000313" key="2">
    <source>
        <dbReference type="EMBL" id="CAH9142856.1"/>
    </source>
</evidence>
<feature type="compositionally biased region" description="Basic and acidic residues" evidence="1">
    <location>
        <begin position="359"/>
        <end position="382"/>
    </location>
</feature>
<feature type="compositionally biased region" description="Basic and acidic residues" evidence="1">
    <location>
        <begin position="78"/>
        <end position="88"/>
    </location>
</feature>
<feature type="compositionally biased region" description="Polar residues" evidence="1">
    <location>
        <begin position="148"/>
        <end position="159"/>
    </location>
</feature>
<reference evidence="2" key="1">
    <citation type="submission" date="2022-07" db="EMBL/GenBank/DDBJ databases">
        <authorList>
            <person name="Macas J."/>
            <person name="Novak P."/>
            <person name="Neumann P."/>
        </authorList>
    </citation>
    <scope>NUCLEOTIDE SEQUENCE</scope>
</reference>
<name>A0AAV0G5H9_9ASTE</name>
<dbReference type="EMBL" id="CAMAPF010001045">
    <property type="protein sequence ID" value="CAH9142856.1"/>
    <property type="molecule type" value="Genomic_DNA"/>
</dbReference>
<feature type="compositionally biased region" description="Basic and acidic residues" evidence="1">
    <location>
        <begin position="324"/>
        <end position="343"/>
    </location>
</feature>
<protein>
    <submittedName>
        <fullName evidence="2">Uncharacterized protein</fullName>
    </submittedName>
</protein>
<comment type="caution">
    <text evidence="2">The sequence shown here is derived from an EMBL/GenBank/DDBJ whole genome shotgun (WGS) entry which is preliminary data.</text>
</comment>
<evidence type="ECO:0000256" key="1">
    <source>
        <dbReference type="SAM" id="MobiDB-lite"/>
    </source>
</evidence>
<dbReference type="Proteomes" id="UP001152523">
    <property type="component" value="Unassembled WGS sequence"/>
</dbReference>